<protein>
    <submittedName>
        <fullName evidence="8">Subtilase family protein</fullName>
    </submittedName>
</protein>
<evidence type="ECO:0000256" key="3">
    <source>
        <dbReference type="ARBA" id="ARBA00022801"/>
    </source>
</evidence>
<organism evidence="8 9">
    <name type="scientific">Humibacillus xanthopallidus</name>
    <dbReference type="NCBI Taxonomy" id="412689"/>
    <lineage>
        <taxon>Bacteria</taxon>
        <taxon>Bacillati</taxon>
        <taxon>Actinomycetota</taxon>
        <taxon>Actinomycetes</taxon>
        <taxon>Micrococcales</taxon>
        <taxon>Intrasporangiaceae</taxon>
        <taxon>Humibacillus</taxon>
    </lineage>
</organism>
<feature type="active site" description="Charge relay system" evidence="5">
    <location>
        <position position="197"/>
    </location>
</feature>
<evidence type="ECO:0000256" key="1">
    <source>
        <dbReference type="ARBA" id="ARBA00011073"/>
    </source>
</evidence>
<evidence type="ECO:0000256" key="5">
    <source>
        <dbReference type="PROSITE-ProRule" id="PRU01240"/>
    </source>
</evidence>
<dbReference type="PRINTS" id="PR00723">
    <property type="entry name" value="SUBTILISIN"/>
</dbReference>
<keyword evidence="3 5" id="KW-0378">Hydrolase</keyword>
<dbReference type="PANTHER" id="PTHR43806:SF11">
    <property type="entry name" value="CEREVISIN-RELATED"/>
    <property type="match status" value="1"/>
</dbReference>
<dbReference type="PANTHER" id="PTHR43806">
    <property type="entry name" value="PEPTIDASE S8"/>
    <property type="match status" value="1"/>
</dbReference>
<dbReference type="InterPro" id="IPR036852">
    <property type="entry name" value="Peptidase_S8/S53_dom_sf"/>
</dbReference>
<dbReference type="Proteomes" id="UP000320085">
    <property type="component" value="Unassembled WGS sequence"/>
</dbReference>
<dbReference type="EMBL" id="VFQF01000003">
    <property type="protein sequence ID" value="TQN44437.1"/>
    <property type="molecule type" value="Genomic_DNA"/>
</dbReference>
<keyword evidence="2 5" id="KW-0645">Protease</keyword>
<dbReference type="AlphaFoldDB" id="A0A543PK38"/>
<accession>A0A543PK38</accession>
<evidence type="ECO:0000259" key="7">
    <source>
        <dbReference type="Pfam" id="PF00082"/>
    </source>
</evidence>
<evidence type="ECO:0000256" key="2">
    <source>
        <dbReference type="ARBA" id="ARBA00022670"/>
    </source>
</evidence>
<dbReference type="Gene3D" id="3.40.50.200">
    <property type="entry name" value="Peptidase S8/S53 domain"/>
    <property type="match status" value="1"/>
</dbReference>
<name>A0A543PK38_9MICO</name>
<proteinExistence type="inferred from homology"/>
<dbReference type="CDD" id="cd00306">
    <property type="entry name" value="Peptidases_S8_S53"/>
    <property type="match status" value="1"/>
</dbReference>
<reference evidence="8 9" key="1">
    <citation type="submission" date="2019-06" db="EMBL/GenBank/DDBJ databases">
        <title>Sequencing the genomes of 1000 actinobacteria strains.</title>
        <authorList>
            <person name="Klenk H.-P."/>
        </authorList>
    </citation>
    <scope>NUCLEOTIDE SEQUENCE [LARGE SCALE GENOMIC DNA]</scope>
    <source>
        <strain evidence="8 9">DSM 21776</strain>
    </source>
</reference>
<feature type="active site" description="Charge relay system" evidence="5">
    <location>
        <position position="244"/>
    </location>
</feature>
<gene>
    <name evidence="8" type="ORF">FHX52_3650</name>
</gene>
<evidence type="ECO:0000313" key="8">
    <source>
        <dbReference type="EMBL" id="TQN44437.1"/>
    </source>
</evidence>
<dbReference type="Pfam" id="PF00082">
    <property type="entry name" value="Peptidase_S8"/>
    <property type="match status" value="1"/>
</dbReference>
<sequence>MSKSDYRSRGVPDDPHRRWWRPSIPNDVQRARYADQVQMIIDGLSLELTALRGDESNPVLVTAYPDPNDLAGADFLYRTDTILVRGEDLTEVLGLLGLSAEPLASRLPRSVEWLTVVALPPEQRWTEADDRLTAAESALVHIERELGPGRASFDRVVHLTSNSGCPATEPVPATGGPDPSVNADPTLGAGVTVAVIDSGWSSEDHVPVEFPALHWLRGVSGDAEPEAPAGDPAAQMRIGHYRGHGMFVAGVIRAMAPAADVFVHSWGPTTYGTIESELAPILQDVLDTDPDIISMSAGTGLSPADGSPRPDGDLQRAAGAAEQAAMSLDAFGDVLRPTKTLLVCAAGNDGNQGPFTPASSSWSRPDEPPIKVAVGGLKKDGRLAKWSNRGTWVDVYARGAKLVNAYPNGEYTYLETKPKGTTVTFTHRLATWSGTSFSTPLVAGLIAARLSWRDDPVWTARDAWVALRAKAAANAPFGLATLEPGDADRP</sequence>
<comment type="similarity">
    <text evidence="1 5">Belongs to the peptidase S8 family.</text>
</comment>
<dbReference type="GO" id="GO:0004252">
    <property type="term" value="F:serine-type endopeptidase activity"/>
    <property type="evidence" value="ECO:0007669"/>
    <property type="project" value="UniProtKB-UniRule"/>
</dbReference>
<evidence type="ECO:0000256" key="6">
    <source>
        <dbReference type="SAM" id="MobiDB-lite"/>
    </source>
</evidence>
<dbReference type="InterPro" id="IPR050131">
    <property type="entry name" value="Peptidase_S8_subtilisin-like"/>
</dbReference>
<evidence type="ECO:0000313" key="9">
    <source>
        <dbReference type="Proteomes" id="UP000320085"/>
    </source>
</evidence>
<dbReference type="SUPFAM" id="SSF52743">
    <property type="entry name" value="Subtilisin-like"/>
    <property type="match status" value="1"/>
</dbReference>
<feature type="active site" description="Charge relay system" evidence="5">
    <location>
        <position position="436"/>
    </location>
</feature>
<dbReference type="InterPro" id="IPR023828">
    <property type="entry name" value="Peptidase_S8_Ser-AS"/>
</dbReference>
<dbReference type="GO" id="GO:0006508">
    <property type="term" value="P:proteolysis"/>
    <property type="evidence" value="ECO:0007669"/>
    <property type="project" value="UniProtKB-KW"/>
</dbReference>
<evidence type="ECO:0000256" key="4">
    <source>
        <dbReference type="ARBA" id="ARBA00022825"/>
    </source>
</evidence>
<keyword evidence="4 5" id="KW-0720">Serine protease</keyword>
<dbReference type="InterPro" id="IPR015500">
    <property type="entry name" value="Peptidase_S8_subtilisin-rel"/>
</dbReference>
<feature type="region of interest" description="Disordered" evidence="6">
    <location>
        <begin position="297"/>
        <end position="319"/>
    </location>
</feature>
<dbReference type="PROSITE" id="PS51892">
    <property type="entry name" value="SUBTILASE"/>
    <property type="match status" value="1"/>
</dbReference>
<dbReference type="InterPro" id="IPR000209">
    <property type="entry name" value="Peptidase_S8/S53_dom"/>
</dbReference>
<comment type="caution">
    <text evidence="8">The sequence shown here is derived from an EMBL/GenBank/DDBJ whole genome shotgun (WGS) entry which is preliminary data.</text>
</comment>
<feature type="domain" description="Peptidase S8/S53" evidence="7">
    <location>
        <begin position="188"/>
        <end position="463"/>
    </location>
</feature>
<dbReference type="PROSITE" id="PS00138">
    <property type="entry name" value="SUBTILASE_SER"/>
    <property type="match status" value="1"/>
</dbReference>